<evidence type="ECO:0008006" key="4">
    <source>
        <dbReference type="Google" id="ProtNLM"/>
    </source>
</evidence>
<evidence type="ECO:0000313" key="2">
    <source>
        <dbReference type="EMBL" id="MDF0601097.1"/>
    </source>
</evidence>
<reference evidence="2" key="1">
    <citation type="submission" date="2023-03" db="EMBL/GenBank/DDBJ databases">
        <title>Multiphase analysis and comparison of six strains from genera Psychromarinibacter, Lutimaribacter, and Maritimibacter, including a novel species: Psychromarinibacter sediminicola sp. nov.</title>
        <authorList>
            <person name="Wang Y.-H."/>
            <person name="Ye M.-Q."/>
            <person name="Du Z.-J."/>
        </authorList>
    </citation>
    <scope>NUCLEOTIDE SEQUENCE</scope>
    <source>
        <strain evidence="2">C21-152</strain>
    </source>
</reference>
<dbReference type="PROSITE" id="PS51257">
    <property type="entry name" value="PROKAR_LIPOPROTEIN"/>
    <property type="match status" value="1"/>
</dbReference>
<gene>
    <name evidence="2" type="ORF">P1J78_10175</name>
</gene>
<feature type="signal peptide" evidence="1">
    <location>
        <begin position="1"/>
        <end position="20"/>
    </location>
</feature>
<dbReference type="RefSeq" id="WP_275567238.1">
    <property type="nucleotide sequence ID" value="NZ_JARGYC010000022.1"/>
</dbReference>
<feature type="chain" id="PRO_5042261890" description="ABC-type transport auxiliary lipoprotein component domain-containing protein" evidence="1">
    <location>
        <begin position="21"/>
        <end position="177"/>
    </location>
</feature>
<evidence type="ECO:0000256" key="1">
    <source>
        <dbReference type="SAM" id="SignalP"/>
    </source>
</evidence>
<dbReference type="EMBL" id="JARGYC010000022">
    <property type="protein sequence ID" value="MDF0601097.1"/>
    <property type="molecule type" value="Genomic_DNA"/>
</dbReference>
<protein>
    <recommendedName>
        <fullName evidence="4">ABC-type transport auxiliary lipoprotein component domain-containing protein</fullName>
    </recommendedName>
</protein>
<accession>A0AAE3NUZ1</accession>
<dbReference type="Proteomes" id="UP001220964">
    <property type="component" value="Unassembled WGS sequence"/>
</dbReference>
<evidence type="ECO:0000313" key="3">
    <source>
        <dbReference type="Proteomes" id="UP001220964"/>
    </source>
</evidence>
<keyword evidence="1" id="KW-0732">Signal</keyword>
<name>A0AAE3NUZ1_9RHOB</name>
<dbReference type="AlphaFoldDB" id="A0AAE3NUZ1"/>
<proteinExistence type="predicted"/>
<sequence length="177" mass="17589">MLPFLRAAALSLGLAGCAALDPAGVARLSALDPLTTDPARIVARIALPPGLVVPPGAAVLDIGATRADTGARLTGRYALTSRGDLWALSPDDAARLRALLARIRAWTAAAPEATRGRLALSVSACATGGGPDPDAPIAADLSTDGGARFVPVLRGLTAGDLLARANTAGADGACPPD</sequence>
<organism evidence="2 3">
    <name type="scientific">Psychromarinibacter sediminicola</name>
    <dbReference type="NCBI Taxonomy" id="3033385"/>
    <lineage>
        <taxon>Bacteria</taxon>
        <taxon>Pseudomonadati</taxon>
        <taxon>Pseudomonadota</taxon>
        <taxon>Alphaproteobacteria</taxon>
        <taxon>Rhodobacterales</taxon>
        <taxon>Paracoccaceae</taxon>
        <taxon>Psychromarinibacter</taxon>
    </lineage>
</organism>
<comment type="caution">
    <text evidence="2">The sequence shown here is derived from an EMBL/GenBank/DDBJ whole genome shotgun (WGS) entry which is preliminary data.</text>
</comment>
<keyword evidence="3" id="KW-1185">Reference proteome</keyword>